<reference evidence="2" key="1">
    <citation type="submission" date="2023-06" db="EMBL/GenBank/DDBJ databases">
        <title>Genome-scale phylogeny and comparative genomics of the fungal order Sordariales.</title>
        <authorList>
            <consortium name="Lawrence Berkeley National Laboratory"/>
            <person name="Hensen N."/>
            <person name="Bonometti L."/>
            <person name="Westerberg I."/>
            <person name="Brannstrom I.O."/>
            <person name="Guillou S."/>
            <person name="Cros-Aarteil S."/>
            <person name="Calhoun S."/>
            <person name="Haridas S."/>
            <person name="Kuo A."/>
            <person name="Mondo S."/>
            <person name="Pangilinan J."/>
            <person name="Riley R."/>
            <person name="Labutti K."/>
            <person name="Andreopoulos B."/>
            <person name="Lipzen A."/>
            <person name="Chen C."/>
            <person name="Yanf M."/>
            <person name="Daum C."/>
            <person name="Ng V."/>
            <person name="Clum A."/>
            <person name="Steindorff A."/>
            <person name="Ohm R."/>
            <person name="Martin F."/>
            <person name="Silar P."/>
            <person name="Natvig D."/>
            <person name="Lalanne C."/>
            <person name="Gautier V."/>
            <person name="Ament-Velasquez S.L."/>
            <person name="Kruys A."/>
            <person name="Hutchinson M.I."/>
            <person name="Powell A.J."/>
            <person name="Barry K."/>
            <person name="Miller A.N."/>
            <person name="Grigoriev I.V."/>
            <person name="Debuchy R."/>
            <person name="Gladieux P."/>
            <person name="Thoren M.H."/>
            <person name="Johannesson H."/>
        </authorList>
    </citation>
    <scope>NUCLEOTIDE SEQUENCE</scope>
    <source>
        <strain evidence="2">8032-3</strain>
    </source>
</reference>
<feature type="compositionally biased region" description="Polar residues" evidence="1">
    <location>
        <begin position="298"/>
        <end position="313"/>
    </location>
</feature>
<feature type="region of interest" description="Disordered" evidence="1">
    <location>
        <begin position="702"/>
        <end position="726"/>
    </location>
</feature>
<feature type="compositionally biased region" description="Basic and acidic residues" evidence="1">
    <location>
        <begin position="344"/>
        <end position="353"/>
    </location>
</feature>
<evidence type="ECO:0000313" key="3">
    <source>
        <dbReference type="Proteomes" id="UP001244011"/>
    </source>
</evidence>
<feature type="compositionally biased region" description="Basic and acidic residues" evidence="1">
    <location>
        <begin position="509"/>
        <end position="518"/>
    </location>
</feature>
<feature type="region of interest" description="Disordered" evidence="1">
    <location>
        <begin position="53"/>
        <end position="89"/>
    </location>
</feature>
<evidence type="ECO:0000256" key="1">
    <source>
        <dbReference type="SAM" id="MobiDB-lite"/>
    </source>
</evidence>
<dbReference type="AlphaFoldDB" id="A0AAJ0FKW1"/>
<feature type="compositionally biased region" description="Polar residues" evidence="1">
    <location>
        <begin position="74"/>
        <end position="88"/>
    </location>
</feature>
<sequence length="969" mass="106827">MAQGQLPAKPCMGAGDTPTAEEIRQIQQCEKLLHFRDEVLSGIHPRIKPAHLVAKQRTPSSSSNIPTSNPTIPAATQPSQEANTNGRSSHVVDNMRSFQANLQRPSVSASLQGLGVPSSGVSSATPASSLPRLFGSGKTEIDPILLEKSDDLIKAEIQLQRVRLERGLREQFEQRRAVAKASLQAPEPLADFDLADVLSRALALVQSTAAQSTDETAANASASSDSFDDNTFYSSQHDTPEPPSEPAQGRMPSESEGEQMRDSSPYEPELDPQPVALGLAAQISETNVSSQLDANSLLQRNPPSAAYPQNSHLGANLRPNTEKEQSSITRIPGLQTIQGTGTADSRDSGEASRSKAPPSTGKKQSEPRRPHQANQQVLDNAFGDARYIRAHNLSPIAPQPAHVSPLALAREPPVAQQQEPETRRATPPQVAALRKGPSAATSPESSTQGNKGADKKKPKKKKRKAERQAVEGAAASPFIKPEPRSPSPLSGPHDVRPAKRQRQALRPQDGLHYDEPRYEQPIPIDDGYGHRYQPRSFREERGLAQNDRLVDLQPRHEAQPVAAEAARYDMDYYEERPPPPAQFARPPSQTAYRVEYGPGEGRVVQQPVPYDGVEQPYHRDVPAQYRNMREDPRMSVRPGMDRERSRSPPVIYERPVSVMPPPRAAPTRIFVDDFGREYIEPPRPVPVVRQSVGPGAPAVRAVESDVQYGRPAPPHPASRRPETFEENGIVYRRASPPYIPQRRVVTQPELAGPDYRAYREREYSARLMAPPGNGYAPSRVHPESRLIAEPPREYVARASSVRPVGEGIRYEVAGGYDTRVGGEFDRNLPARAVSVRPAEALRYEAPQGYERRVVDSRGDYLRTGSARPSEPVRYEFARGYRPGIGSIRPDIDGREYAATVHPETRSEVMAPPAEGRAFSVRPGDAGLPVGRPEYRLRRAESYYERPLVRGEEEVIYVDHAPRPDAYHQA</sequence>
<feature type="compositionally biased region" description="Low complexity" evidence="1">
    <location>
        <begin position="212"/>
        <end position="232"/>
    </location>
</feature>
<dbReference type="RefSeq" id="XP_060282966.1">
    <property type="nucleotide sequence ID" value="XM_060433143.1"/>
</dbReference>
<feature type="compositionally biased region" description="Basic and acidic residues" evidence="1">
    <location>
        <begin position="616"/>
        <end position="646"/>
    </location>
</feature>
<feature type="compositionally biased region" description="Low complexity" evidence="1">
    <location>
        <begin position="58"/>
        <end position="73"/>
    </location>
</feature>
<feature type="compositionally biased region" description="Basic residues" evidence="1">
    <location>
        <begin position="454"/>
        <end position="465"/>
    </location>
</feature>
<feature type="region of interest" description="Disordered" evidence="1">
    <location>
        <begin position="109"/>
        <end position="133"/>
    </location>
</feature>
<proteinExistence type="predicted"/>
<gene>
    <name evidence="2" type="ORF">QBC33DRAFT_87329</name>
</gene>
<protein>
    <submittedName>
        <fullName evidence="2">Uncharacterized protein</fullName>
    </submittedName>
</protein>
<organism evidence="2 3">
    <name type="scientific">Phialemonium atrogriseum</name>
    <dbReference type="NCBI Taxonomy" id="1093897"/>
    <lineage>
        <taxon>Eukaryota</taxon>
        <taxon>Fungi</taxon>
        <taxon>Dikarya</taxon>
        <taxon>Ascomycota</taxon>
        <taxon>Pezizomycotina</taxon>
        <taxon>Sordariomycetes</taxon>
        <taxon>Sordariomycetidae</taxon>
        <taxon>Cephalothecales</taxon>
        <taxon>Cephalothecaceae</taxon>
        <taxon>Phialemonium</taxon>
    </lineage>
</organism>
<dbReference type="Proteomes" id="UP001244011">
    <property type="component" value="Unassembled WGS sequence"/>
</dbReference>
<accession>A0AAJ0FKW1</accession>
<dbReference type="GeneID" id="85316330"/>
<feature type="region of interest" description="Disordered" evidence="1">
    <location>
        <begin position="573"/>
        <end position="665"/>
    </location>
</feature>
<evidence type="ECO:0000313" key="2">
    <source>
        <dbReference type="EMBL" id="KAK1766753.1"/>
    </source>
</evidence>
<name>A0AAJ0FKW1_9PEZI</name>
<dbReference type="EMBL" id="MU839010">
    <property type="protein sequence ID" value="KAK1766753.1"/>
    <property type="molecule type" value="Genomic_DNA"/>
</dbReference>
<feature type="region of interest" description="Disordered" evidence="1">
    <location>
        <begin position="208"/>
        <end position="282"/>
    </location>
</feature>
<keyword evidence="3" id="KW-1185">Reference proteome</keyword>
<comment type="caution">
    <text evidence="2">The sequence shown here is derived from an EMBL/GenBank/DDBJ whole genome shotgun (WGS) entry which is preliminary data.</text>
</comment>
<feature type="region of interest" description="Disordered" evidence="1">
    <location>
        <begin position="396"/>
        <end position="532"/>
    </location>
</feature>
<feature type="region of interest" description="Disordered" evidence="1">
    <location>
        <begin position="298"/>
        <end position="383"/>
    </location>
</feature>
<feature type="compositionally biased region" description="Low complexity" evidence="1">
    <location>
        <begin position="115"/>
        <end position="129"/>
    </location>
</feature>
<feature type="compositionally biased region" description="Polar residues" evidence="1">
    <location>
        <begin position="439"/>
        <end position="450"/>
    </location>
</feature>